<feature type="non-terminal residue" evidence="2">
    <location>
        <position position="1"/>
    </location>
</feature>
<feature type="non-terminal residue" evidence="2">
    <location>
        <position position="687"/>
    </location>
</feature>
<name>A0A7R9GKQ3_9CRUS</name>
<reference evidence="2" key="1">
    <citation type="submission" date="2020-11" db="EMBL/GenBank/DDBJ databases">
        <authorList>
            <person name="Tran Van P."/>
        </authorList>
    </citation>
    <scope>NUCLEOTIDE SEQUENCE</scope>
</reference>
<sequence>TTQIQLNKTYDRDSIEQTLTPAGDLENIRFVTAVIRIKIFINWVAQEIQQWLHPGELVLVLHVNIITHYTSESFCVLQLIKEHPPTGPNNHRVPEHIGSVTAVIRVNCFINWVAQEIQQWLHSGELVVVLHVQVIFHDTSESCCVLHLIEEHPPTGPNDHRVPGLLDMWKNKDIFSMQNGMLSVRVGHGDETVTLRIGKRDQLLKGYAARQGLPVVPIPPGISTHQVSTSQTPARPSASSTGSTSVMQNQASKPLTSSQMKSTGSSSKPSSVPLLQTPGERSGSLPPNLAETTSSIFTVTTEAESILDPGITDAYIRIGKGRDTFVSHIDPNRISQKPVFDFSHMTSDLPFEVFQYSVSGISFAHRTSYTPAEWKKKVYEDLHLSEDFEFAQVYVQMGTNDFKNLATRTWDLQDTTFDKLMEEFNTFMSNVALEFGVTAFALGASPPPICQYSSFVHSGLVKDYQGLPIFPLRFSDGSRQIADSIRTNAAHALQDAVHNYLVSIVGIRQGNLKIEGPAWIPLPTPILHLFPFAKTCDIRGAFGHLFMRAYLVLTRDHVLAIQFGLAIEFGVQKWKDISSCYGTPPAWLPDGTATCGKSPRRVHNHCGANGEAYCFGKPHGTLKRIGEQLIPPNPFDVFPKVFCQGIIDECFSLEFIHGSYEIDLTGENSADFKLRDRHIGKIVVGSL</sequence>
<protein>
    <submittedName>
        <fullName evidence="2">Uncharacterized protein</fullName>
    </submittedName>
</protein>
<dbReference type="Proteomes" id="UP000678499">
    <property type="component" value="Unassembled WGS sequence"/>
</dbReference>
<accession>A0A7R9GKQ3</accession>
<feature type="compositionally biased region" description="Polar residues" evidence="1">
    <location>
        <begin position="223"/>
        <end position="255"/>
    </location>
</feature>
<keyword evidence="3" id="KW-1185">Reference proteome</keyword>
<evidence type="ECO:0000256" key="1">
    <source>
        <dbReference type="SAM" id="MobiDB-lite"/>
    </source>
</evidence>
<dbReference type="EMBL" id="CAJPEX010006650">
    <property type="protein sequence ID" value="CAG0924148.1"/>
    <property type="molecule type" value="Genomic_DNA"/>
</dbReference>
<evidence type="ECO:0000313" key="3">
    <source>
        <dbReference type="Proteomes" id="UP000678499"/>
    </source>
</evidence>
<proteinExistence type="predicted"/>
<dbReference type="AlphaFoldDB" id="A0A7R9GKQ3"/>
<feature type="compositionally biased region" description="Low complexity" evidence="1">
    <location>
        <begin position="256"/>
        <end position="276"/>
    </location>
</feature>
<organism evidence="2">
    <name type="scientific">Notodromas monacha</name>
    <dbReference type="NCBI Taxonomy" id="399045"/>
    <lineage>
        <taxon>Eukaryota</taxon>
        <taxon>Metazoa</taxon>
        <taxon>Ecdysozoa</taxon>
        <taxon>Arthropoda</taxon>
        <taxon>Crustacea</taxon>
        <taxon>Oligostraca</taxon>
        <taxon>Ostracoda</taxon>
        <taxon>Podocopa</taxon>
        <taxon>Podocopida</taxon>
        <taxon>Cypridocopina</taxon>
        <taxon>Cypridoidea</taxon>
        <taxon>Cyprididae</taxon>
        <taxon>Notodromas</taxon>
    </lineage>
</organism>
<evidence type="ECO:0000313" key="2">
    <source>
        <dbReference type="EMBL" id="CAD7283996.1"/>
    </source>
</evidence>
<dbReference type="EMBL" id="OA888687">
    <property type="protein sequence ID" value="CAD7283996.1"/>
    <property type="molecule type" value="Genomic_DNA"/>
</dbReference>
<feature type="region of interest" description="Disordered" evidence="1">
    <location>
        <begin position="218"/>
        <end position="290"/>
    </location>
</feature>
<gene>
    <name evidence="2" type="ORF">NMOB1V02_LOCUS11604</name>
</gene>